<dbReference type="InterPro" id="IPR032675">
    <property type="entry name" value="LRR_dom_sf"/>
</dbReference>
<proteinExistence type="predicted"/>
<evidence type="ECO:0000313" key="4">
    <source>
        <dbReference type="EMBL" id="KAK4386850.1"/>
    </source>
</evidence>
<name>A0AAE1W4Y1_9LAMI</name>
<dbReference type="PANTHER" id="PTHR13318">
    <property type="entry name" value="PARTNER OF PAIRED, ISOFORM B-RELATED"/>
    <property type="match status" value="1"/>
</dbReference>
<sequence length="661" mass="72330">MTDCNKRPCGETATALPETSGGAPPQEGFPLPDTLILSEILRRLELESLCSLACVSRALRSLVTQALSTLPSLDLSAFSPNGELLHRIVPRLRGAKSVTIDCLHLDDCSVVSVLGPHIQELNLLKCASLSYDVLASIGEKCPNLRILVLELAGESSPAIFRRNLIKMLKKFLYLEVKCFHTACLFSATIFTKLSLAVNLANPSLLQHLSIKVRGTEGDAYDLACIDVVLPKTLRFLKLQPVNEQDAILFVEKLGYEREIPSKLVNSSINSSLGFSGFALQRLSLVLNLISDRLVASIMGSLPLLVELDLEDRPCTEPKLPHDLTNIGLQFLGSFQHLTHLSIVRSRQNYPVSFKRINDLGLLLLCESCRALESVRLGGFSKVTDAGFSSLLRSCYNLKKFEIRNAPLLSDLAFHNIVGVVSPLVELKLNSCNLITSEAVAELASSSTLEVLDTYSCRSIADNCLVYISFLSTLTSLNLGGADITDSGLSVLSKSDLPITNLCLRGCTRVTDRGIICLLNSGVRIKKTLSSLDVGHMPGISDRAIHAIISSGEAITELCMRYCFHVTDNSLKTLASGRYTGSSLLQKLDICHCLRFSDGVVELLERPLFRGLRWLGVGGTSLTKRADVSGICRMRPWLTICFEGCELGCHDGWQYHKYNDGN</sequence>
<reference evidence="4" key="2">
    <citation type="journal article" date="2024" name="Plant">
        <title>Genomic evolution and insights into agronomic trait innovations of Sesamum species.</title>
        <authorList>
            <person name="Miao H."/>
            <person name="Wang L."/>
            <person name="Qu L."/>
            <person name="Liu H."/>
            <person name="Sun Y."/>
            <person name="Le M."/>
            <person name="Wang Q."/>
            <person name="Wei S."/>
            <person name="Zheng Y."/>
            <person name="Lin W."/>
            <person name="Duan Y."/>
            <person name="Cao H."/>
            <person name="Xiong S."/>
            <person name="Wang X."/>
            <person name="Wei L."/>
            <person name="Li C."/>
            <person name="Ma Q."/>
            <person name="Ju M."/>
            <person name="Zhao R."/>
            <person name="Li G."/>
            <person name="Mu C."/>
            <person name="Tian Q."/>
            <person name="Mei H."/>
            <person name="Zhang T."/>
            <person name="Gao T."/>
            <person name="Zhang H."/>
        </authorList>
    </citation>
    <scope>NUCLEOTIDE SEQUENCE</scope>
    <source>
        <strain evidence="4">K16</strain>
    </source>
</reference>
<dbReference type="AlphaFoldDB" id="A0AAE1W4Y1"/>
<feature type="domain" description="F-box" evidence="2">
    <location>
        <begin position="36"/>
        <end position="64"/>
    </location>
</feature>
<dbReference type="InterPro" id="IPR057207">
    <property type="entry name" value="FBXL15_LRR"/>
</dbReference>
<evidence type="ECO:0000256" key="1">
    <source>
        <dbReference type="SAM" id="MobiDB-lite"/>
    </source>
</evidence>
<evidence type="ECO:0000313" key="5">
    <source>
        <dbReference type="Proteomes" id="UP001289374"/>
    </source>
</evidence>
<feature type="domain" description="F-box/LRR-repeat protein 15-like leucin rich repeat" evidence="3">
    <location>
        <begin position="73"/>
        <end position="178"/>
    </location>
</feature>
<accession>A0AAE1W4Y1</accession>
<comment type="caution">
    <text evidence="4">The sequence shown here is derived from an EMBL/GenBank/DDBJ whole genome shotgun (WGS) entry which is preliminary data.</text>
</comment>
<dbReference type="Gene3D" id="3.80.10.10">
    <property type="entry name" value="Ribonuclease Inhibitor"/>
    <property type="match status" value="2"/>
</dbReference>
<dbReference type="Pfam" id="PF00646">
    <property type="entry name" value="F-box"/>
    <property type="match status" value="1"/>
</dbReference>
<dbReference type="SUPFAM" id="SSF81383">
    <property type="entry name" value="F-box domain"/>
    <property type="match status" value="1"/>
</dbReference>
<dbReference type="Pfam" id="PF25372">
    <property type="entry name" value="DUF7885"/>
    <property type="match status" value="2"/>
</dbReference>
<dbReference type="CDD" id="cd09917">
    <property type="entry name" value="F-box_SF"/>
    <property type="match status" value="1"/>
</dbReference>
<feature type="region of interest" description="Disordered" evidence="1">
    <location>
        <begin position="1"/>
        <end position="29"/>
    </location>
</feature>
<dbReference type="EMBL" id="JACGWL010000015">
    <property type="protein sequence ID" value="KAK4386850.1"/>
    <property type="molecule type" value="Genomic_DNA"/>
</dbReference>
<evidence type="ECO:0000259" key="3">
    <source>
        <dbReference type="Pfam" id="PF25372"/>
    </source>
</evidence>
<reference evidence="4" key="1">
    <citation type="submission" date="2020-06" db="EMBL/GenBank/DDBJ databases">
        <authorList>
            <person name="Li T."/>
            <person name="Hu X."/>
            <person name="Zhang T."/>
            <person name="Song X."/>
            <person name="Zhang H."/>
            <person name="Dai N."/>
            <person name="Sheng W."/>
            <person name="Hou X."/>
            <person name="Wei L."/>
        </authorList>
    </citation>
    <scope>NUCLEOTIDE SEQUENCE</scope>
    <source>
        <strain evidence="4">K16</strain>
        <tissue evidence="4">Leaf</tissue>
    </source>
</reference>
<protein>
    <submittedName>
        <fullName evidence="4">F-box protein At-B</fullName>
    </submittedName>
</protein>
<keyword evidence="5" id="KW-1185">Reference proteome</keyword>
<evidence type="ECO:0000259" key="2">
    <source>
        <dbReference type="Pfam" id="PF00646"/>
    </source>
</evidence>
<organism evidence="4 5">
    <name type="scientific">Sesamum angolense</name>
    <dbReference type="NCBI Taxonomy" id="2727404"/>
    <lineage>
        <taxon>Eukaryota</taxon>
        <taxon>Viridiplantae</taxon>
        <taxon>Streptophyta</taxon>
        <taxon>Embryophyta</taxon>
        <taxon>Tracheophyta</taxon>
        <taxon>Spermatophyta</taxon>
        <taxon>Magnoliopsida</taxon>
        <taxon>eudicotyledons</taxon>
        <taxon>Gunneridae</taxon>
        <taxon>Pentapetalae</taxon>
        <taxon>asterids</taxon>
        <taxon>lamiids</taxon>
        <taxon>Lamiales</taxon>
        <taxon>Pedaliaceae</taxon>
        <taxon>Sesamum</taxon>
    </lineage>
</organism>
<dbReference type="SUPFAM" id="SSF52047">
    <property type="entry name" value="RNI-like"/>
    <property type="match status" value="1"/>
</dbReference>
<gene>
    <name evidence="4" type="ORF">Sango_2555600</name>
</gene>
<dbReference type="InterPro" id="IPR036047">
    <property type="entry name" value="F-box-like_dom_sf"/>
</dbReference>
<feature type="domain" description="F-box/LRR-repeat protein 15-like leucin rich repeat" evidence="3">
    <location>
        <begin position="193"/>
        <end position="650"/>
    </location>
</feature>
<dbReference type="GO" id="GO:0019005">
    <property type="term" value="C:SCF ubiquitin ligase complex"/>
    <property type="evidence" value="ECO:0007669"/>
    <property type="project" value="TreeGrafter"/>
</dbReference>
<dbReference type="SMART" id="SM00367">
    <property type="entry name" value="LRR_CC"/>
    <property type="match status" value="9"/>
</dbReference>
<dbReference type="InterPro" id="IPR006553">
    <property type="entry name" value="Leu-rich_rpt_Cys-con_subtyp"/>
</dbReference>
<dbReference type="GO" id="GO:0031146">
    <property type="term" value="P:SCF-dependent proteasomal ubiquitin-dependent protein catabolic process"/>
    <property type="evidence" value="ECO:0007669"/>
    <property type="project" value="TreeGrafter"/>
</dbReference>
<dbReference type="Proteomes" id="UP001289374">
    <property type="component" value="Unassembled WGS sequence"/>
</dbReference>
<dbReference type="InterPro" id="IPR001810">
    <property type="entry name" value="F-box_dom"/>
</dbReference>